<sequence length="704" mass="81319">MEYGYSDANDPKGWSTSKAEAFDDPPGFSNHLRWLDADGDYDKMDMDDSSEEDYSDDDEDGYVARYDRERETAPLLPAPTSLVQDRDISEDDRPDDPPLFKNKTEDQDTLELEFLLAVCPRRTRRREGGGITDPHPEDTRWISQRLARHSYRPAPGESDSEDEERKRDPDERQNLMEQQSTSQQRLTYYSIRRMVRLLRRNGVTAVEEMGAYVDGSESEIDENDRPDWDYIIRDFPVTSSYIPTASNDDMSTIGRNFATQFVEKHCANYGAEFWKFPKGRMWDVINRVREGLTAGGWPDEECRRISDTFRRTLDESHGWARSRNALSLQNSEPDPDHVPVVGLDDEYRVWRVIMDGSVDGEGMTPDRYYIPPALAGEVPMNRYHWFGAEVVSPVLPARSEKTYENIRKVCGILRDHLRIHKPMEVSTGLHVHMGHLHGWNLLQLKKFVTLWSLVEDTLIHAHRRDRGSPRMAQWCGKMIERTNLAYGILNDNLGVQNSWSMFRPRTAPRTRQRLRELMEKYVPVDLLDARQSEFLGEVWEYTTIDELIDGMSGAVSDDEREVTYNKPSARMRVRGEKYSEGAAIQTVEIRTMHGTVDAEHIIHWIHVLERILYYIRRAGQARFRETIFNIQSHGGQDLATVLSFLEVNSASVEFFMSDINRGVDGATGKEWFVYPDNDRVDWGQPFMVPGYAATHGAQYNFQQG</sequence>
<name>A0ACB9Z4W9_9PEZI</name>
<evidence type="ECO:0000313" key="2">
    <source>
        <dbReference type="Proteomes" id="UP001497700"/>
    </source>
</evidence>
<comment type="caution">
    <text evidence="1">The sequence shown here is derived from an EMBL/GenBank/DDBJ whole genome shotgun (WGS) entry which is preliminary data.</text>
</comment>
<dbReference type="EMBL" id="MU393454">
    <property type="protein sequence ID" value="KAI4866841.1"/>
    <property type="molecule type" value="Genomic_DNA"/>
</dbReference>
<accession>A0ACB9Z4W9</accession>
<protein>
    <submittedName>
        <fullName evidence="1">Uncharacterized protein</fullName>
    </submittedName>
</protein>
<proteinExistence type="predicted"/>
<keyword evidence="2" id="KW-1185">Reference proteome</keyword>
<reference evidence="1 2" key="1">
    <citation type="journal article" date="2022" name="New Phytol.">
        <title>Ecological generalism drives hyperdiversity of secondary metabolite gene clusters in xylarialean endophytes.</title>
        <authorList>
            <person name="Franco M.E.E."/>
            <person name="Wisecaver J.H."/>
            <person name="Arnold A.E."/>
            <person name="Ju Y.M."/>
            <person name="Slot J.C."/>
            <person name="Ahrendt S."/>
            <person name="Moore L.P."/>
            <person name="Eastman K.E."/>
            <person name="Scott K."/>
            <person name="Konkel Z."/>
            <person name="Mondo S.J."/>
            <person name="Kuo A."/>
            <person name="Hayes R.D."/>
            <person name="Haridas S."/>
            <person name="Andreopoulos B."/>
            <person name="Riley R."/>
            <person name="LaButti K."/>
            <person name="Pangilinan J."/>
            <person name="Lipzen A."/>
            <person name="Amirebrahimi M."/>
            <person name="Yan J."/>
            <person name="Adam C."/>
            <person name="Keymanesh K."/>
            <person name="Ng V."/>
            <person name="Louie K."/>
            <person name="Northen T."/>
            <person name="Drula E."/>
            <person name="Henrissat B."/>
            <person name="Hsieh H.M."/>
            <person name="Youens-Clark K."/>
            <person name="Lutzoni F."/>
            <person name="Miadlikowska J."/>
            <person name="Eastwood D.C."/>
            <person name="Hamelin R.C."/>
            <person name="Grigoriev I.V."/>
            <person name="U'Ren J.M."/>
        </authorList>
    </citation>
    <scope>NUCLEOTIDE SEQUENCE [LARGE SCALE GENOMIC DNA]</scope>
    <source>
        <strain evidence="1 2">CBS 119005</strain>
    </source>
</reference>
<gene>
    <name evidence="1" type="ORF">F4820DRAFT_446715</name>
</gene>
<evidence type="ECO:0000313" key="1">
    <source>
        <dbReference type="EMBL" id="KAI4866841.1"/>
    </source>
</evidence>
<dbReference type="Proteomes" id="UP001497700">
    <property type="component" value="Unassembled WGS sequence"/>
</dbReference>
<organism evidence="1 2">
    <name type="scientific">Hypoxylon rubiginosum</name>
    <dbReference type="NCBI Taxonomy" id="110542"/>
    <lineage>
        <taxon>Eukaryota</taxon>
        <taxon>Fungi</taxon>
        <taxon>Dikarya</taxon>
        <taxon>Ascomycota</taxon>
        <taxon>Pezizomycotina</taxon>
        <taxon>Sordariomycetes</taxon>
        <taxon>Xylariomycetidae</taxon>
        <taxon>Xylariales</taxon>
        <taxon>Hypoxylaceae</taxon>
        <taxon>Hypoxylon</taxon>
    </lineage>
</organism>